<comment type="caution">
    <text evidence="3">The sequence shown here is derived from an EMBL/GenBank/DDBJ whole genome shotgun (WGS) entry which is preliminary data.</text>
</comment>
<feature type="region of interest" description="Disordered" evidence="1">
    <location>
        <begin position="73"/>
        <end position="97"/>
    </location>
</feature>
<dbReference type="AlphaFoldDB" id="A0A7J5Z1N7"/>
<organism evidence="3 4">
    <name type="scientific">Dissostichus mawsoni</name>
    <name type="common">Antarctic cod</name>
    <dbReference type="NCBI Taxonomy" id="36200"/>
    <lineage>
        <taxon>Eukaryota</taxon>
        <taxon>Metazoa</taxon>
        <taxon>Chordata</taxon>
        <taxon>Craniata</taxon>
        <taxon>Vertebrata</taxon>
        <taxon>Euteleostomi</taxon>
        <taxon>Actinopterygii</taxon>
        <taxon>Neopterygii</taxon>
        <taxon>Teleostei</taxon>
        <taxon>Neoteleostei</taxon>
        <taxon>Acanthomorphata</taxon>
        <taxon>Eupercaria</taxon>
        <taxon>Perciformes</taxon>
        <taxon>Notothenioidei</taxon>
        <taxon>Nototheniidae</taxon>
        <taxon>Dissostichus</taxon>
    </lineage>
</organism>
<keyword evidence="2" id="KW-1133">Transmembrane helix</keyword>
<evidence type="ECO:0000313" key="3">
    <source>
        <dbReference type="EMBL" id="KAF3855576.1"/>
    </source>
</evidence>
<gene>
    <name evidence="3" type="ORF">F7725_016299</name>
</gene>
<keyword evidence="2" id="KW-0812">Transmembrane</keyword>
<reference evidence="3 4" key="1">
    <citation type="submission" date="2020-03" db="EMBL/GenBank/DDBJ databases">
        <title>Dissostichus mawsoni Genome sequencing and assembly.</title>
        <authorList>
            <person name="Park H."/>
        </authorList>
    </citation>
    <scope>NUCLEOTIDE SEQUENCE [LARGE SCALE GENOMIC DNA]</scope>
    <source>
        <strain evidence="3">DM0001</strain>
        <tissue evidence="3">Muscle</tissue>
    </source>
</reference>
<feature type="non-terminal residue" evidence="3">
    <location>
        <position position="97"/>
    </location>
</feature>
<proteinExistence type="predicted"/>
<accession>A0A7J5Z1N7</accession>
<feature type="transmembrane region" description="Helical" evidence="2">
    <location>
        <begin position="45"/>
        <end position="63"/>
    </location>
</feature>
<name>A0A7J5Z1N7_DISMA</name>
<dbReference type="EMBL" id="JAAKFY010000006">
    <property type="protein sequence ID" value="KAF3855576.1"/>
    <property type="molecule type" value="Genomic_DNA"/>
</dbReference>
<protein>
    <submittedName>
        <fullName evidence="3">Uncharacterized protein</fullName>
    </submittedName>
</protein>
<dbReference type="Proteomes" id="UP000518266">
    <property type="component" value="Unassembled WGS sequence"/>
</dbReference>
<keyword evidence="2" id="KW-0472">Membrane</keyword>
<keyword evidence="4" id="KW-1185">Reference proteome</keyword>
<feature type="compositionally biased region" description="Basic and acidic residues" evidence="1">
    <location>
        <begin position="88"/>
        <end position="97"/>
    </location>
</feature>
<dbReference type="OrthoDB" id="10028364at2759"/>
<evidence type="ECO:0000256" key="1">
    <source>
        <dbReference type="SAM" id="MobiDB-lite"/>
    </source>
</evidence>
<evidence type="ECO:0000256" key="2">
    <source>
        <dbReference type="SAM" id="Phobius"/>
    </source>
</evidence>
<sequence>MVPIQSWSVRSEFVSRTAFLFTLLLLILLATPLHGSVGISCWPKLAFGFLATLMFSSDVGYSLQTRGLPFKSDGALETRNGGVTPAAEEEKLNVPEQ</sequence>
<evidence type="ECO:0000313" key="4">
    <source>
        <dbReference type="Proteomes" id="UP000518266"/>
    </source>
</evidence>